<reference evidence="8 9" key="1">
    <citation type="submission" date="2022-04" db="EMBL/GenBank/DDBJ databases">
        <authorList>
            <person name="Ye Y.-Q."/>
            <person name="Du Z.-J."/>
        </authorList>
    </citation>
    <scope>NUCLEOTIDE SEQUENCE [LARGE SCALE GENOMIC DNA]</scope>
    <source>
        <strain evidence="8 9">A6E488</strain>
    </source>
</reference>
<dbReference type="NCBIfam" id="TIGR00431">
    <property type="entry name" value="TruB"/>
    <property type="match status" value="1"/>
</dbReference>
<dbReference type="Gene3D" id="3.30.2350.10">
    <property type="entry name" value="Pseudouridine synthase"/>
    <property type="match status" value="1"/>
</dbReference>
<evidence type="ECO:0000259" key="6">
    <source>
        <dbReference type="Pfam" id="PF01509"/>
    </source>
</evidence>
<evidence type="ECO:0000256" key="1">
    <source>
        <dbReference type="ARBA" id="ARBA00000385"/>
    </source>
</evidence>
<dbReference type="InterPro" id="IPR002501">
    <property type="entry name" value="PsdUridine_synth_N"/>
</dbReference>
<gene>
    <name evidence="5 8" type="primary">truB</name>
    <name evidence="8" type="ORF">MUB46_09680</name>
</gene>
<dbReference type="Pfam" id="PF01509">
    <property type="entry name" value="TruB_N"/>
    <property type="match status" value="1"/>
</dbReference>
<comment type="caution">
    <text evidence="8">The sequence shown here is derived from an EMBL/GenBank/DDBJ whole genome shotgun (WGS) entry which is preliminary data.</text>
</comment>
<protein>
    <recommendedName>
        <fullName evidence="5">tRNA pseudouridine synthase B</fullName>
        <ecNumber evidence="5">5.4.99.25</ecNumber>
    </recommendedName>
    <alternativeName>
        <fullName evidence="5">tRNA pseudouridine(55) synthase</fullName>
        <shortName evidence="5">Psi55 synthase</shortName>
    </alternativeName>
    <alternativeName>
        <fullName evidence="5">tRNA pseudouridylate synthase</fullName>
    </alternativeName>
    <alternativeName>
        <fullName evidence="5">tRNA-uridine isomerase</fullName>
    </alternativeName>
</protein>
<dbReference type="SUPFAM" id="SSF55120">
    <property type="entry name" value="Pseudouridine synthase"/>
    <property type="match status" value="1"/>
</dbReference>
<evidence type="ECO:0000256" key="5">
    <source>
        <dbReference type="HAMAP-Rule" id="MF_01080"/>
    </source>
</evidence>
<dbReference type="EMBL" id="JALIDZ010000004">
    <property type="protein sequence ID" value="MCT8972125.1"/>
    <property type="molecule type" value="Genomic_DNA"/>
</dbReference>
<organism evidence="8 9">
    <name type="scientific">Microbaculum marinisediminis</name>
    <dbReference type="NCBI Taxonomy" id="2931392"/>
    <lineage>
        <taxon>Bacteria</taxon>
        <taxon>Pseudomonadati</taxon>
        <taxon>Pseudomonadota</taxon>
        <taxon>Alphaproteobacteria</taxon>
        <taxon>Hyphomicrobiales</taxon>
        <taxon>Tepidamorphaceae</taxon>
        <taxon>Microbaculum</taxon>
    </lineage>
</organism>
<comment type="catalytic activity">
    <reaction evidence="1 5">
        <text>uridine(55) in tRNA = pseudouridine(55) in tRNA</text>
        <dbReference type="Rhea" id="RHEA:42532"/>
        <dbReference type="Rhea" id="RHEA-COMP:10101"/>
        <dbReference type="Rhea" id="RHEA-COMP:10102"/>
        <dbReference type="ChEBI" id="CHEBI:65314"/>
        <dbReference type="ChEBI" id="CHEBI:65315"/>
        <dbReference type="EC" id="5.4.99.25"/>
    </reaction>
</comment>
<dbReference type="HAMAP" id="MF_01080">
    <property type="entry name" value="TruB_bact"/>
    <property type="match status" value="1"/>
</dbReference>
<dbReference type="GO" id="GO:0031119">
    <property type="term" value="P:tRNA pseudouridine synthesis"/>
    <property type="evidence" value="ECO:0007669"/>
    <property type="project" value="UniProtKB-UniRule"/>
</dbReference>
<evidence type="ECO:0000313" key="8">
    <source>
        <dbReference type="EMBL" id="MCT8972125.1"/>
    </source>
</evidence>
<comment type="function">
    <text evidence="5">Responsible for synthesis of pseudouridine from uracil-55 in the psi GC loop of transfer RNAs.</text>
</comment>
<feature type="domain" description="Pseudouridine synthase II N-terminal" evidence="6">
    <location>
        <begin position="41"/>
        <end position="189"/>
    </location>
</feature>
<dbReference type="InterPro" id="IPR020103">
    <property type="entry name" value="PsdUridine_synth_cat_dom_sf"/>
</dbReference>
<evidence type="ECO:0000256" key="2">
    <source>
        <dbReference type="ARBA" id="ARBA00005642"/>
    </source>
</evidence>
<dbReference type="AlphaFoldDB" id="A0AAW5R0T0"/>
<dbReference type="CDD" id="cd02573">
    <property type="entry name" value="PseudoU_synth_EcTruB"/>
    <property type="match status" value="1"/>
</dbReference>
<dbReference type="Pfam" id="PF16198">
    <property type="entry name" value="TruB_C_2"/>
    <property type="match status" value="1"/>
</dbReference>
<feature type="active site" description="Nucleophile" evidence="5">
    <location>
        <position position="56"/>
    </location>
</feature>
<dbReference type="InterPro" id="IPR014780">
    <property type="entry name" value="tRNA_psdUridine_synth_TruB"/>
</dbReference>
<keyword evidence="9" id="KW-1185">Reference proteome</keyword>
<dbReference type="InterPro" id="IPR032819">
    <property type="entry name" value="TruB_C"/>
</dbReference>
<dbReference type="GO" id="GO:1990481">
    <property type="term" value="P:mRNA pseudouridine synthesis"/>
    <property type="evidence" value="ECO:0007669"/>
    <property type="project" value="TreeGrafter"/>
</dbReference>
<dbReference type="Proteomes" id="UP001320898">
    <property type="component" value="Unassembled WGS sequence"/>
</dbReference>
<evidence type="ECO:0000256" key="4">
    <source>
        <dbReference type="ARBA" id="ARBA00023235"/>
    </source>
</evidence>
<evidence type="ECO:0000259" key="7">
    <source>
        <dbReference type="Pfam" id="PF16198"/>
    </source>
</evidence>
<dbReference type="RefSeq" id="WP_261615701.1">
    <property type="nucleotide sequence ID" value="NZ_JALIDZ010000004.1"/>
</dbReference>
<dbReference type="PANTHER" id="PTHR13767">
    <property type="entry name" value="TRNA-PSEUDOURIDINE SYNTHASE"/>
    <property type="match status" value="1"/>
</dbReference>
<accession>A0AAW5R0T0</accession>
<evidence type="ECO:0000256" key="3">
    <source>
        <dbReference type="ARBA" id="ARBA00022694"/>
    </source>
</evidence>
<dbReference type="GO" id="GO:0160148">
    <property type="term" value="F:tRNA pseudouridine(55) synthase activity"/>
    <property type="evidence" value="ECO:0007669"/>
    <property type="project" value="UniProtKB-EC"/>
</dbReference>
<sequence>MPTDGGDRLMGRRRRESNVHGWLILDKPVGLTSTQAVSRLKRLFGTRKAGHAGTLDPLASGCLPVAFGEATKTVPYVVDGLKVYRFTVRWGVETDTDDSEGKAIETSDVRPSDAEIDAALPGFVGIIEQVPPRYSAIKVAGERAYDLAREGEAVELKARQVEILRLDRVGPTANDETEFECECGKGTYVRAIARDLGRMLGSRGHIVALRRLAVGPFDEEDMIPLDKLQELCDRAPGSDEPCGETLTDFLRPVETALDDIPALAISRTDATRLRNGQAVLLRGRDAPVLSGLVYATTQGQLVALVEADRGELHPKRVFNLPG</sequence>
<comment type="similarity">
    <text evidence="2 5">Belongs to the pseudouridine synthase TruB family. Type 1 subfamily.</text>
</comment>
<name>A0AAW5R0T0_9HYPH</name>
<dbReference type="EC" id="5.4.99.25" evidence="5"/>
<dbReference type="GO" id="GO:0003723">
    <property type="term" value="F:RNA binding"/>
    <property type="evidence" value="ECO:0007669"/>
    <property type="project" value="InterPro"/>
</dbReference>
<dbReference type="PANTHER" id="PTHR13767:SF2">
    <property type="entry name" value="PSEUDOURIDYLATE SYNTHASE TRUB1"/>
    <property type="match status" value="1"/>
</dbReference>
<proteinExistence type="inferred from homology"/>
<feature type="domain" description="tRNA pseudouridylate synthase B C-terminal" evidence="7">
    <location>
        <begin position="190"/>
        <end position="257"/>
    </location>
</feature>
<evidence type="ECO:0000313" key="9">
    <source>
        <dbReference type="Proteomes" id="UP001320898"/>
    </source>
</evidence>
<keyword evidence="3 5" id="KW-0819">tRNA processing</keyword>
<keyword evidence="4 5" id="KW-0413">Isomerase</keyword>